<dbReference type="PROSITE" id="PS50005">
    <property type="entry name" value="TPR"/>
    <property type="match status" value="1"/>
</dbReference>
<sequence>MLNIKKTLSSSIFFFGVLAALSGCASKIEVDSTMNMPSKSGLALEHIDIVGFKGDKYNIKGNALSAKVKSKLMSHGYVNVHANSPYILIGEISPSRVERNSWSEKHEGKKETWYSYHASVKQTLTLTYYVAYGQQTLNSNSKTFTYSKEKSSNENRSKAKEKLRTDSEIADILIEKAADYVVKQISPYRSIVKLNYLSGEDENIDLGIEYVKKDRLKQAFSIFDQVAQNSNSVEDQAIALHNQGLVKLMQGNYTEAYNLMTKANLIDPRNFDILDSIKEVEDYKVLNDAHKKQRGLK</sequence>
<dbReference type="RefSeq" id="WP_235576283.1">
    <property type="nucleotide sequence ID" value="NZ_JAKUMI010000030.1"/>
</dbReference>
<evidence type="ECO:0000313" key="3">
    <source>
        <dbReference type="EMBL" id="MDI4671572.1"/>
    </source>
</evidence>
<name>A0ABT6U5Z7_9GAMM</name>
<dbReference type="InterPro" id="IPR019734">
    <property type="entry name" value="TPR_rpt"/>
</dbReference>
<gene>
    <name evidence="3" type="ORF">MKZ47_21160</name>
</gene>
<dbReference type="PROSITE" id="PS51257">
    <property type="entry name" value="PROKAR_LIPOPROTEIN"/>
    <property type="match status" value="1"/>
</dbReference>
<evidence type="ECO:0000256" key="1">
    <source>
        <dbReference type="PROSITE-ProRule" id="PRU00339"/>
    </source>
</evidence>
<feature type="repeat" description="TPR" evidence="1">
    <location>
        <begin position="237"/>
        <end position="270"/>
    </location>
</feature>
<reference evidence="3 4" key="1">
    <citation type="submission" date="2022-02" db="EMBL/GenBank/DDBJ databases">
        <title>Genome analysis of Beneficial Microorganisms for Coral consortium from Pocillopora damicornis.</title>
        <authorList>
            <person name="Rosado P.M."/>
            <person name="Cardoso P.M."/>
            <person name="Rosado J.G."/>
            <person name="Schultz J."/>
            <person name="Rocha U."/>
            <person name="Costa T.K."/>
            <person name="Peixoto R.S."/>
        </authorList>
    </citation>
    <scope>NUCLEOTIDE SEQUENCE [LARGE SCALE GENOMIC DNA]</scope>
    <source>
        <strain evidence="3 4">BMC5</strain>
    </source>
</reference>
<keyword evidence="4" id="KW-1185">Reference proteome</keyword>
<dbReference type="Gene3D" id="1.25.40.10">
    <property type="entry name" value="Tetratricopeptide repeat domain"/>
    <property type="match status" value="1"/>
</dbReference>
<evidence type="ECO:0000313" key="4">
    <source>
        <dbReference type="Proteomes" id="UP001156974"/>
    </source>
</evidence>
<evidence type="ECO:0000256" key="2">
    <source>
        <dbReference type="SAM" id="SignalP"/>
    </source>
</evidence>
<evidence type="ECO:0008006" key="5">
    <source>
        <dbReference type="Google" id="ProtNLM"/>
    </source>
</evidence>
<dbReference type="InterPro" id="IPR011990">
    <property type="entry name" value="TPR-like_helical_dom_sf"/>
</dbReference>
<dbReference type="EMBL" id="JAKUMG010000029">
    <property type="protein sequence ID" value="MDI4671572.1"/>
    <property type="molecule type" value="Genomic_DNA"/>
</dbReference>
<dbReference type="SUPFAM" id="SSF48452">
    <property type="entry name" value="TPR-like"/>
    <property type="match status" value="1"/>
</dbReference>
<proteinExistence type="predicted"/>
<protein>
    <recommendedName>
        <fullName evidence="5">Tetratricopeptide repeat protein</fullName>
    </recommendedName>
</protein>
<comment type="caution">
    <text evidence="3">The sequence shown here is derived from an EMBL/GenBank/DDBJ whole genome shotgun (WGS) entry which is preliminary data.</text>
</comment>
<accession>A0ABT6U5Z7</accession>
<feature type="chain" id="PRO_5046312638" description="Tetratricopeptide repeat protein" evidence="2">
    <location>
        <begin position="26"/>
        <end position="297"/>
    </location>
</feature>
<dbReference type="Proteomes" id="UP001156974">
    <property type="component" value="Unassembled WGS sequence"/>
</dbReference>
<organism evidence="3 4">
    <name type="scientific">Pseudoalteromonas shioyasakiensis</name>
    <dbReference type="NCBI Taxonomy" id="1190813"/>
    <lineage>
        <taxon>Bacteria</taxon>
        <taxon>Pseudomonadati</taxon>
        <taxon>Pseudomonadota</taxon>
        <taxon>Gammaproteobacteria</taxon>
        <taxon>Alteromonadales</taxon>
        <taxon>Pseudoalteromonadaceae</taxon>
        <taxon>Pseudoalteromonas</taxon>
    </lineage>
</organism>
<keyword evidence="1" id="KW-0802">TPR repeat</keyword>
<feature type="signal peptide" evidence="2">
    <location>
        <begin position="1"/>
        <end position="25"/>
    </location>
</feature>
<keyword evidence="2" id="KW-0732">Signal</keyword>